<dbReference type="InterPro" id="IPR014710">
    <property type="entry name" value="RmlC-like_jellyroll"/>
</dbReference>
<gene>
    <name evidence="5" type="ORF">Rleg4DRAFT_5077</name>
    <name evidence="6" type="ORF">Rleg4DRAFT_6943</name>
</gene>
<proteinExistence type="predicted"/>
<evidence type="ECO:0000256" key="1">
    <source>
        <dbReference type="ARBA" id="ARBA00023015"/>
    </source>
</evidence>
<dbReference type="OrthoDB" id="7506088at2"/>
<organism evidence="6">
    <name type="scientific">Rhizobium leguminosarum bv. trifolii WSM2297</name>
    <dbReference type="NCBI Taxonomy" id="754762"/>
    <lineage>
        <taxon>Bacteria</taxon>
        <taxon>Pseudomonadati</taxon>
        <taxon>Pseudomonadota</taxon>
        <taxon>Alphaproteobacteria</taxon>
        <taxon>Hyphomicrobiales</taxon>
        <taxon>Rhizobiaceae</taxon>
        <taxon>Rhizobium/Agrobacterium group</taxon>
        <taxon>Rhizobium</taxon>
    </lineage>
</organism>
<dbReference type="InterPro" id="IPR036390">
    <property type="entry name" value="WH_DNA-bd_sf"/>
</dbReference>
<name>J0WGE2_RHILT</name>
<dbReference type="EMBL" id="JH719393">
    <property type="protein sequence ID" value="EJC85081.1"/>
    <property type="molecule type" value="Genomic_DNA"/>
</dbReference>
<dbReference type="HOGENOM" id="CLU_077340_0_0_5"/>
<dbReference type="InterPro" id="IPR018490">
    <property type="entry name" value="cNMP-bd_dom_sf"/>
</dbReference>
<accession>J0WGE2</accession>
<dbReference type="SUPFAM" id="SSF46785">
    <property type="entry name" value="Winged helix' DNA-binding domain"/>
    <property type="match status" value="1"/>
</dbReference>
<evidence type="ECO:0000313" key="5">
    <source>
        <dbReference type="EMBL" id="EJC83324.1"/>
    </source>
</evidence>
<dbReference type="Gene3D" id="2.60.120.10">
    <property type="entry name" value="Jelly Rolls"/>
    <property type="match status" value="1"/>
</dbReference>
<dbReference type="Proteomes" id="UP000005732">
    <property type="component" value="Unassembled WGS sequence"/>
</dbReference>
<dbReference type="Pfam" id="PF13545">
    <property type="entry name" value="HTH_Crp_2"/>
    <property type="match status" value="1"/>
</dbReference>
<dbReference type="EMBL" id="JH719393">
    <property type="protein sequence ID" value="EJC83324.1"/>
    <property type="molecule type" value="Genomic_DNA"/>
</dbReference>
<dbReference type="SUPFAM" id="SSF51206">
    <property type="entry name" value="cAMP-binding domain-like"/>
    <property type="match status" value="1"/>
</dbReference>
<dbReference type="GO" id="GO:0003677">
    <property type="term" value="F:DNA binding"/>
    <property type="evidence" value="ECO:0007669"/>
    <property type="project" value="UniProtKB-KW"/>
</dbReference>
<evidence type="ECO:0000313" key="6">
    <source>
        <dbReference type="EMBL" id="EJC85081.1"/>
    </source>
</evidence>
<evidence type="ECO:0000259" key="4">
    <source>
        <dbReference type="PROSITE" id="PS51063"/>
    </source>
</evidence>
<sequence>MFAPHHSIKNNLLRQLAPQALAVIGVDLFPVDLPKDFIIAAAGGRIEHVYFPDSGLGSVIVISPDGNRAEGGMFGRDGFSPVQAAVGSDTSPHEVIMQAAGSGHRIALAAFLRALEESPPFAHLLACYSQALAIQVTFTALSNATHNIEERLARWLLMCHDRMDGNQLVLTHDYIAIMLAVRRPSVTTALHILEGNHFIRSERGRIIIRDRPAMEDFAHDAYGKPEEEYRRLLRQSPEERTDIVTLAG</sequence>
<dbReference type="GO" id="GO:0006355">
    <property type="term" value="P:regulation of DNA-templated transcription"/>
    <property type="evidence" value="ECO:0007669"/>
    <property type="project" value="InterPro"/>
</dbReference>
<keyword evidence="2" id="KW-0238">DNA-binding</keyword>
<evidence type="ECO:0000256" key="2">
    <source>
        <dbReference type="ARBA" id="ARBA00023125"/>
    </source>
</evidence>
<evidence type="ECO:0000256" key="3">
    <source>
        <dbReference type="ARBA" id="ARBA00023163"/>
    </source>
</evidence>
<dbReference type="RefSeq" id="WP_003575496.1">
    <property type="nucleotide sequence ID" value="NZ_JH719393.1"/>
</dbReference>
<dbReference type="InterPro" id="IPR012318">
    <property type="entry name" value="HTH_CRP"/>
</dbReference>
<keyword evidence="3" id="KW-0804">Transcription</keyword>
<reference evidence="6" key="1">
    <citation type="submission" date="2012-02" db="EMBL/GenBank/DDBJ databases">
        <title>Improved High-Quality Draft Sequence of Rhizobium leguminosarum bv. trifolii WSM2297.</title>
        <authorList>
            <consortium name="US DOE Joint Genome Institute"/>
            <person name="Lucas S."/>
            <person name="Han J."/>
            <person name="Lapidus A."/>
            <person name="Cheng J.-F."/>
            <person name="Goodwin L."/>
            <person name="Pitluck S."/>
            <person name="Peters L."/>
            <person name="Ovchinnikova G."/>
            <person name="Zhang X."/>
            <person name="Detter J.C."/>
            <person name="Han C."/>
            <person name="Tapia R."/>
            <person name="Land M."/>
            <person name="Hauser L."/>
            <person name="Kyrpides N."/>
            <person name="Ivanova N."/>
            <person name="Pagani I."/>
            <person name="Brau L."/>
            <person name="Yates R."/>
            <person name="O'Hara G."/>
            <person name="Rui T."/>
            <person name="Howieson J."/>
            <person name="Reeve W."/>
            <person name="Woyke T."/>
        </authorList>
    </citation>
    <scope>NUCLEOTIDE SEQUENCE [LARGE SCALE GENOMIC DNA]</scope>
    <source>
        <strain evidence="6">WSM2297</strain>
    </source>
</reference>
<dbReference type="AlphaFoldDB" id="J0WGE2"/>
<protein>
    <submittedName>
        <fullName evidence="6">cAMP-binding protein</fullName>
    </submittedName>
</protein>
<feature type="domain" description="HTH crp-type" evidence="4">
    <location>
        <begin position="146"/>
        <end position="212"/>
    </location>
</feature>
<dbReference type="PROSITE" id="PS51063">
    <property type="entry name" value="HTH_CRP_2"/>
    <property type="match status" value="1"/>
</dbReference>
<keyword evidence="1" id="KW-0805">Transcription regulation</keyword>